<dbReference type="Proteomes" id="UP000005632">
    <property type="component" value="Chromosome"/>
</dbReference>
<evidence type="ECO:0000256" key="1">
    <source>
        <dbReference type="SAM" id="Coils"/>
    </source>
</evidence>
<name>G8QSH7_SPHPG</name>
<dbReference type="STRING" id="158190.SpiGrapes_0008"/>
<evidence type="ECO:0000313" key="4">
    <source>
        <dbReference type="EMBL" id="AEV27876.1"/>
    </source>
</evidence>
<dbReference type="Pfam" id="PF13555">
    <property type="entry name" value="AAA_29"/>
    <property type="match status" value="1"/>
</dbReference>
<feature type="compositionally biased region" description="Basic and acidic residues" evidence="2">
    <location>
        <begin position="761"/>
        <end position="770"/>
    </location>
</feature>
<dbReference type="GO" id="GO:0006302">
    <property type="term" value="P:double-strand break repair"/>
    <property type="evidence" value="ECO:0007669"/>
    <property type="project" value="TreeGrafter"/>
</dbReference>
<dbReference type="GO" id="GO:0000731">
    <property type="term" value="P:DNA synthesis involved in DNA repair"/>
    <property type="evidence" value="ECO:0007669"/>
    <property type="project" value="TreeGrafter"/>
</dbReference>
<feature type="coiled-coil region" evidence="1">
    <location>
        <begin position="317"/>
        <end position="348"/>
    </location>
</feature>
<dbReference type="RefSeq" id="WP_014268725.1">
    <property type="nucleotide sequence ID" value="NC_016633.1"/>
</dbReference>
<feature type="region of interest" description="Disordered" evidence="2">
    <location>
        <begin position="751"/>
        <end position="770"/>
    </location>
</feature>
<keyword evidence="5" id="KW-1185">Reference proteome</keyword>
<dbReference type="SUPFAM" id="SSF52540">
    <property type="entry name" value="P-loop containing nucleoside triphosphate hydrolases"/>
    <property type="match status" value="2"/>
</dbReference>
<feature type="coiled-coil region" evidence="1">
    <location>
        <begin position="659"/>
        <end position="693"/>
    </location>
</feature>
<organism evidence="4 5">
    <name type="scientific">Sphaerochaeta pleomorpha (strain ATCC BAA-1885 / DSM 22778 / Grapes)</name>
    <dbReference type="NCBI Taxonomy" id="158190"/>
    <lineage>
        <taxon>Bacteria</taxon>
        <taxon>Pseudomonadati</taxon>
        <taxon>Spirochaetota</taxon>
        <taxon>Spirochaetia</taxon>
        <taxon>Spirochaetales</taxon>
        <taxon>Sphaerochaetaceae</taxon>
        <taxon>Sphaerochaeta</taxon>
    </lineage>
</organism>
<dbReference type="InterPro" id="IPR003593">
    <property type="entry name" value="AAA+_ATPase"/>
</dbReference>
<dbReference type="Pfam" id="PF13558">
    <property type="entry name" value="SbcC_Walker_B"/>
    <property type="match status" value="1"/>
</dbReference>
<dbReference type="PANTHER" id="PTHR32182:SF0">
    <property type="entry name" value="DNA REPLICATION AND REPAIR PROTEIN RECF"/>
    <property type="match status" value="1"/>
</dbReference>
<dbReference type="CDD" id="cd00267">
    <property type="entry name" value="ABC_ATPase"/>
    <property type="match status" value="1"/>
</dbReference>
<evidence type="ECO:0000259" key="3">
    <source>
        <dbReference type="SMART" id="SM00382"/>
    </source>
</evidence>
<dbReference type="Gene3D" id="3.40.50.300">
    <property type="entry name" value="P-loop containing nucleotide triphosphate hydrolases"/>
    <property type="match status" value="2"/>
</dbReference>
<dbReference type="EMBL" id="CP003155">
    <property type="protein sequence ID" value="AEV27876.1"/>
    <property type="molecule type" value="Genomic_DNA"/>
</dbReference>
<accession>G8QSH7</accession>
<dbReference type="InterPro" id="IPR027417">
    <property type="entry name" value="P-loop_NTPase"/>
</dbReference>
<dbReference type="HOGENOM" id="CLU_009013_0_0_12"/>
<dbReference type="PANTHER" id="PTHR32182">
    <property type="entry name" value="DNA REPLICATION AND REPAIR PROTEIN RECF"/>
    <property type="match status" value="1"/>
</dbReference>
<reference evidence="4 5" key="1">
    <citation type="submission" date="2011-11" db="EMBL/GenBank/DDBJ databases">
        <title>Complete sequence of Spirochaeta sp. grapes.</title>
        <authorList>
            <consortium name="US DOE Joint Genome Institute"/>
            <person name="Lucas S."/>
            <person name="Han J."/>
            <person name="Lapidus A."/>
            <person name="Cheng J.-F."/>
            <person name="Goodwin L."/>
            <person name="Pitluck S."/>
            <person name="Peters L."/>
            <person name="Ovchinnikova G."/>
            <person name="Munk A.C."/>
            <person name="Detter J.C."/>
            <person name="Han C."/>
            <person name="Tapia R."/>
            <person name="Land M."/>
            <person name="Hauser L."/>
            <person name="Kyrpides N."/>
            <person name="Ivanova N."/>
            <person name="Pagani I."/>
            <person name="Ritalahtilisa K."/>
            <person name="Loeffler F."/>
            <person name="Woyke T."/>
        </authorList>
    </citation>
    <scope>NUCLEOTIDE SEQUENCE [LARGE SCALE GENOMIC DNA]</scope>
    <source>
        <strain evidence="5">ATCC BAA-1885 / DSM 22778 / Grapes</strain>
    </source>
</reference>
<evidence type="ECO:0000256" key="2">
    <source>
        <dbReference type="SAM" id="MobiDB-lite"/>
    </source>
</evidence>
<dbReference type="KEGG" id="sgp:SpiGrapes_0008"/>
<gene>
    <name evidence="4" type="ordered locus">SpiGrapes_0008</name>
</gene>
<dbReference type="AlphaFoldDB" id="G8QSH7"/>
<protein>
    <recommendedName>
        <fullName evidence="3">AAA+ ATPase domain-containing protein</fullName>
    </recommendedName>
</protein>
<keyword evidence="1" id="KW-0175">Coiled coil</keyword>
<sequence>MLESELDLGLQHSGYRLSHFQIYNWGTFSDHVVTLDFQGENTLLTGANGSGKTTLVDALLTLLVPREYRTYNLSSGQDGKDGRTEESYVLGAYSTTKGESDYAANKEYLRDKNCHSILLGQFDNDNAEFPLTLMQIRYFTLNGTMQKLFVICEGSLSLQDMAERNVAFDATPGWKKRMTAAFTSTCKLYFFDTFKAYSIEFATRFGFRDREKALRIFSQTVGMKDLSNLNEFIRTRMLVEMDMIGEFNSTLANFETLMGTKKLIEKEEEQIRQLKAIETEAQDFLHLDTKLASLGIEKHTLPFWEGLRADQFLQKEIVRLENQKDLVADRLSENKRESEAIRETIEEVHRTLSSDKRVEREEELKRQREWLTSKLALARANRNNYKTVVDMLHLPLSENSADFTENRFQSDHLLEKITNKLMNIEDDQTDQVQQLGACNRERENVQSQLDAIGNRESNIPLEYLLCREQLCKDLQLKESDVPFLGELVQLRQDCLSFETGANAALHTLALTLLVQPYQEQIIATYLWNNALELHLDVMVIEGTKALPVDEDEKHQLKLVDDEEQVFFEDTNAPNRLDLMLEVKPSCTFAPFIKDLLGREVPYYSCDNLSHVLESPASFSERGLFHKETLLCKGATKKGEELHILGWDVSEKRERIRSRLVQLDDLKKETESVLEDLRKQKKHLEAQKAAILRLQEFKEFSEIDTASVETQIDVLDNQLFALRSEMDDLSSLKQQLRQSEVARDRLVSEQEELYRSQGANQQERKDAEREKKTYADQLANLDLAQYMDQIEKISARYKLPATFESLIQIKKTRNELLAKLDSQIEEISAKRDQSKKKTENLMDHFVRPNAKMTQTYPTWIGDVSDLRPDIEALDMFLAMLDKLEREDLPKYKERFANLRSRQMKSDIINFNTALRQWERHIKENIVELNDSLSSIIYQIHPETKIKLTAERVKDSQIRQFNSMLSAAIPDAGSRIQGNEKAEEIANQHFFEAVKTLLETLKTDDQFCKKVLDVRRWFVFAVEEYDSKTEKQVRYYQDSAGISGGQKAKLAYTILAAAIAHQFDVFDISNVSRSFRFVIVDEAFSKSDDENSRYAMDLFKKMDLQLMVVTPKDKVNLVEPYINSVQITVCNDGCHSFVHSLTKEKLREQLGR</sequence>
<dbReference type="eggNOG" id="COG4913">
    <property type="taxonomic scope" value="Bacteria"/>
</dbReference>
<dbReference type="SMART" id="SM00382">
    <property type="entry name" value="AAA"/>
    <property type="match status" value="1"/>
</dbReference>
<proteinExistence type="predicted"/>
<evidence type="ECO:0000313" key="5">
    <source>
        <dbReference type="Proteomes" id="UP000005632"/>
    </source>
</evidence>
<feature type="domain" description="AAA+ ATPase" evidence="3">
    <location>
        <begin position="38"/>
        <end position="418"/>
    </location>
</feature>